<evidence type="ECO:0000256" key="1">
    <source>
        <dbReference type="ARBA" id="ARBA00023015"/>
    </source>
</evidence>
<reference evidence="6 7" key="1">
    <citation type="journal article" date="2015" name="Genome Announc.">
        <title>Expanding the biotechnology potential of lactobacilli through comparative genomics of 213 strains and associated genera.</title>
        <authorList>
            <person name="Sun Z."/>
            <person name="Harris H.M."/>
            <person name="McCann A."/>
            <person name="Guo C."/>
            <person name="Argimon S."/>
            <person name="Zhang W."/>
            <person name="Yang X."/>
            <person name="Jeffery I.B."/>
            <person name="Cooney J.C."/>
            <person name="Kagawa T.F."/>
            <person name="Liu W."/>
            <person name="Song Y."/>
            <person name="Salvetti E."/>
            <person name="Wrobel A."/>
            <person name="Rasinkangas P."/>
            <person name="Parkhill J."/>
            <person name="Rea M.C."/>
            <person name="O'Sullivan O."/>
            <person name="Ritari J."/>
            <person name="Douillard F.P."/>
            <person name="Paul Ross R."/>
            <person name="Yang R."/>
            <person name="Briner A.E."/>
            <person name="Felis G.E."/>
            <person name="de Vos W.M."/>
            <person name="Barrangou R."/>
            <person name="Klaenhammer T.R."/>
            <person name="Caufield P.W."/>
            <person name="Cui Y."/>
            <person name="Zhang H."/>
            <person name="O'Toole P.W."/>
        </authorList>
    </citation>
    <scope>NUCLEOTIDE SEQUENCE [LARGE SCALE GENOMIC DNA]</scope>
    <source>
        <strain evidence="6 7">DSM 18527</strain>
    </source>
</reference>
<name>X0PI81_9LACO</name>
<organism evidence="6 7">
    <name type="scientific">Agrilactobacillus composti DSM 18527 = JCM 14202</name>
    <dbReference type="NCBI Taxonomy" id="1423734"/>
    <lineage>
        <taxon>Bacteria</taxon>
        <taxon>Bacillati</taxon>
        <taxon>Bacillota</taxon>
        <taxon>Bacilli</taxon>
        <taxon>Lactobacillales</taxon>
        <taxon>Lactobacillaceae</taxon>
        <taxon>Agrilactobacillus</taxon>
    </lineage>
</organism>
<proteinExistence type="predicted"/>
<dbReference type="InterPro" id="IPR039418">
    <property type="entry name" value="LexA-like"/>
</dbReference>
<dbReference type="Proteomes" id="UP000051236">
    <property type="component" value="Unassembled WGS sequence"/>
</dbReference>
<keyword evidence="1" id="KW-0805">Transcription regulation</keyword>
<dbReference type="SMART" id="SM00530">
    <property type="entry name" value="HTH_XRE"/>
    <property type="match status" value="1"/>
</dbReference>
<dbReference type="EMBL" id="AZGA01000054">
    <property type="protein sequence ID" value="KRM33393.1"/>
    <property type="molecule type" value="Genomic_DNA"/>
</dbReference>
<dbReference type="Pfam" id="PF00717">
    <property type="entry name" value="Peptidase_S24"/>
    <property type="match status" value="1"/>
</dbReference>
<evidence type="ECO:0000259" key="5">
    <source>
        <dbReference type="PROSITE" id="PS50943"/>
    </source>
</evidence>
<dbReference type="eggNOG" id="COG1974">
    <property type="taxonomic scope" value="Bacteria"/>
</dbReference>
<dbReference type="PANTHER" id="PTHR40661:SF1">
    <property type="entry name" value="HTH CRO_C1-TYPE DOMAIN-CONTAINING PROTEIN"/>
    <property type="match status" value="1"/>
</dbReference>
<dbReference type="GO" id="GO:0003677">
    <property type="term" value="F:DNA binding"/>
    <property type="evidence" value="ECO:0007669"/>
    <property type="project" value="UniProtKB-KW"/>
</dbReference>
<dbReference type="OrthoDB" id="2475196at2"/>
<accession>X0PI81</accession>
<dbReference type="PATRIC" id="fig|1423734.3.peg.3011"/>
<sequence>MQTSILGPAIRKLRQSKKMTQAELSRLTGFTQNTVSQHENGRRTLDEKAIAKYAQALGTTPQKLYDLFSDKRTPETSAIIDATVQKMTKLHPARQKNVYAYVRNQFEEQTNINNVINFPAKSDDSDDAEITLSSGRSTAAGAPIDGDYQDSNRTSMVMPRSEVPSGADEVVTIAGDSMEPDLKEGSQQFIHYQPVPDYNGQVVIVSIQDDFQDDGVTCKKFFRDGDQVRLASINPKYDDMIFSADRIRVIATVIPPFNRKPLNTNESDKGND</sequence>
<dbReference type="Gene3D" id="1.10.260.40">
    <property type="entry name" value="lambda repressor-like DNA-binding domains"/>
    <property type="match status" value="1"/>
</dbReference>
<dbReference type="SUPFAM" id="SSF47413">
    <property type="entry name" value="lambda repressor-like DNA-binding domains"/>
    <property type="match status" value="1"/>
</dbReference>
<feature type="domain" description="HTH cro/C1-type" evidence="5">
    <location>
        <begin position="10"/>
        <end position="64"/>
    </location>
</feature>
<keyword evidence="7" id="KW-1185">Reference proteome</keyword>
<dbReference type="CDD" id="cd06529">
    <property type="entry name" value="S24_LexA-like"/>
    <property type="match status" value="1"/>
</dbReference>
<evidence type="ECO:0000256" key="2">
    <source>
        <dbReference type="ARBA" id="ARBA00023125"/>
    </source>
</evidence>
<gene>
    <name evidence="6" type="ORF">FC83_GL002962</name>
</gene>
<dbReference type="AlphaFoldDB" id="X0PI81"/>
<evidence type="ECO:0000313" key="6">
    <source>
        <dbReference type="EMBL" id="KRM33393.1"/>
    </source>
</evidence>
<dbReference type="InterPro" id="IPR010982">
    <property type="entry name" value="Lambda_DNA-bd_dom_sf"/>
</dbReference>
<comment type="caution">
    <text evidence="6">The sequence shown here is derived from an EMBL/GenBank/DDBJ whole genome shotgun (WGS) entry which is preliminary data.</text>
</comment>
<evidence type="ECO:0000256" key="4">
    <source>
        <dbReference type="SAM" id="MobiDB-lite"/>
    </source>
</evidence>
<dbReference type="Pfam" id="PF01381">
    <property type="entry name" value="HTH_3"/>
    <property type="match status" value="1"/>
</dbReference>
<protein>
    <submittedName>
        <fullName evidence="6">Phage repressor like XRE family transcriptional regulator</fullName>
    </submittedName>
</protein>
<keyword evidence="2" id="KW-0238">DNA-binding</keyword>
<dbReference type="STRING" id="1423734.FC83_GL002962"/>
<dbReference type="PROSITE" id="PS50943">
    <property type="entry name" value="HTH_CROC1"/>
    <property type="match status" value="1"/>
</dbReference>
<evidence type="ECO:0000313" key="7">
    <source>
        <dbReference type="Proteomes" id="UP000051236"/>
    </source>
</evidence>
<dbReference type="InterPro" id="IPR015927">
    <property type="entry name" value="Peptidase_S24_S26A/B/C"/>
</dbReference>
<keyword evidence="3" id="KW-0804">Transcription</keyword>
<dbReference type="InterPro" id="IPR036286">
    <property type="entry name" value="LexA/Signal_pep-like_sf"/>
</dbReference>
<feature type="region of interest" description="Disordered" evidence="4">
    <location>
        <begin position="121"/>
        <end position="151"/>
    </location>
</feature>
<dbReference type="InterPro" id="IPR001387">
    <property type="entry name" value="Cro/C1-type_HTH"/>
</dbReference>
<dbReference type="Gene3D" id="2.10.109.10">
    <property type="entry name" value="Umud Fragment, subunit A"/>
    <property type="match status" value="1"/>
</dbReference>
<dbReference type="RefSeq" id="WP_052005074.1">
    <property type="nucleotide sequence ID" value="NZ_AZGA01000054.1"/>
</dbReference>
<evidence type="ECO:0000256" key="3">
    <source>
        <dbReference type="ARBA" id="ARBA00023163"/>
    </source>
</evidence>
<dbReference type="PANTHER" id="PTHR40661">
    <property type="match status" value="1"/>
</dbReference>
<dbReference type="SUPFAM" id="SSF51306">
    <property type="entry name" value="LexA/Signal peptidase"/>
    <property type="match status" value="1"/>
</dbReference>
<dbReference type="CDD" id="cd00093">
    <property type="entry name" value="HTH_XRE"/>
    <property type="match status" value="1"/>
</dbReference>